<evidence type="ECO:0000313" key="4">
    <source>
        <dbReference type="Proteomes" id="UP000602057"/>
    </source>
</evidence>
<name>A0A8J6Q8F1_9FLAO</name>
<keyword evidence="3" id="KW-0413">Isomerase</keyword>
<gene>
    <name evidence="3" type="ORF">ICJ84_13200</name>
</gene>
<reference evidence="3" key="2">
    <citation type="submission" date="2020-09" db="EMBL/GenBank/DDBJ databases">
        <authorList>
            <person name="Wu Z."/>
        </authorList>
    </citation>
    <scope>NUCLEOTIDE SEQUENCE</scope>
    <source>
        <strain evidence="3">SC17</strain>
    </source>
</reference>
<keyword evidence="1" id="KW-1133">Transmembrane helix</keyword>
<reference evidence="3" key="1">
    <citation type="journal article" date="2013" name="Int. J. Syst. Evol. Microbiol.">
        <title>Aestuariibaculum suncheonense gen. nov., sp. nov., a marine bacterium of the family Flavobacteriaceae isolated from a tidal flat and emended descriptions of the genera Gaetbulibacter and Tamlana.</title>
        <authorList>
            <person name="Jeong S.H."/>
            <person name="Park M.S."/>
            <person name="Jin H.M."/>
            <person name="Lee K."/>
            <person name="Park W."/>
            <person name="Jeon C.O."/>
        </authorList>
    </citation>
    <scope>NUCLEOTIDE SEQUENCE</scope>
    <source>
        <strain evidence="3">SC17</strain>
    </source>
</reference>
<organism evidence="3 4">
    <name type="scientific">Aestuariibaculum suncheonense</name>
    <dbReference type="NCBI Taxonomy" id="1028745"/>
    <lineage>
        <taxon>Bacteria</taxon>
        <taxon>Pseudomonadati</taxon>
        <taxon>Bacteroidota</taxon>
        <taxon>Flavobacteriia</taxon>
        <taxon>Flavobacteriales</taxon>
        <taxon>Flavobacteriaceae</taxon>
    </lineage>
</organism>
<feature type="transmembrane region" description="Helical" evidence="1">
    <location>
        <begin position="9"/>
        <end position="25"/>
    </location>
</feature>
<evidence type="ECO:0000259" key="2">
    <source>
        <dbReference type="Pfam" id="PF13145"/>
    </source>
</evidence>
<dbReference type="Gene3D" id="1.10.4030.10">
    <property type="entry name" value="Porin chaperone SurA, peptide-binding domain"/>
    <property type="match status" value="1"/>
</dbReference>
<comment type="caution">
    <text evidence="3">The sequence shown here is derived from an EMBL/GenBank/DDBJ whole genome shotgun (WGS) entry which is preliminary data.</text>
</comment>
<evidence type="ECO:0000313" key="3">
    <source>
        <dbReference type="EMBL" id="MBD0836393.1"/>
    </source>
</evidence>
<dbReference type="Gene3D" id="3.10.50.40">
    <property type="match status" value="1"/>
</dbReference>
<dbReference type="GO" id="GO:0003755">
    <property type="term" value="F:peptidyl-prolyl cis-trans isomerase activity"/>
    <property type="evidence" value="ECO:0007669"/>
    <property type="project" value="InterPro"/>
</dbReference>
<sequence>MKNILKEPLVHFLLLGFLIFGYYYLKNKDTKLEDNSIIIDNTEYDYLLNLWKNQWQREPNEQEIKAFLDQYLRQEVFYKEALAMNLDHNDIIVKRRLSQKMEAVSNDLSAMIQPPTDEELKAFYNKNKDLFKLPPAYTFHQVLFLNDENNLDNTIKEVKDNLNKGLEIPKDRKTKLSIPNVWTSKEATDIYKTFGDYFTSVLDSLPQKKWVGPIPSGFGQHLVYLSKKELSQIANFKDIKPYIEKEYQYQTELEMQNKVFEDLMKKYQIKLTSDKIPSDIKKSYQN</sequence>
<dbReference type="PANTHER" id="PTHR47245:SF2">
    <property type="entry name" value="PEPTIDYL-PROLYL CIS-TRANS ISOMERASE HP_0175-RELATED"/>
    <property type="match status" value="1"/>
</dbReference>
<dbReference type="InterPro" id="IPR050245">
    <property type="entry name" value="PrsA_foldase"/>
</dbReference>
<dbReference type="SUPFAM" id="SSF109998">
    <property type="entry name" value="Triger factor/SurA peptide-binding domain-like"/>
    <property type="match status" value="1"/>
</dbReference>
<proteinExistence type="predicted"/>
<dbReference type="InterPro" id="IPR046357">
    <property type="entry name" value="PPIase_dom_sf"/>
</dbReference>
<protein>
    <submittedName>
        <fullName evidence="3">Peptidyl-prolyl cis-trans isomerase</fullName>
    </submittedName>
</protein>
<dbReference type="Proteomes" id="UP000602057">
    <property type="component" value="Unassembled WGS sequence"/>
</dbReference>
<dbReference type="AlphaFoldDB" id="A0A8J6Q8F1"/>
<dbReference type="Pfam" id="PF13145">
    <property type="entry name" value="Rotamase_2"/>
    <property type="match status" value="1"/>
</dbReference>
<dbReference type="EMBL" id="JACVXC010000005">
    <property type="protein sequence ID" value="MBD0836393.1"/>
    <property type="molecule type" value="Genomic_DNA"/>
</dbReference>
<keyword evidence="4" id="KW-1185">Reference proteome</keyword>
<dbReference type="RefSeq" id="WP_188216885.1">
    <property type="nucleotide sequence ID" value="NZ_BAABGH010000002.1"/>
</dbReference>
<dbReference type="InterPro" id="IPR000297">
    <property type="entry name" value="PPIase_PpiC"/>
</dbReference>
<evidence type="ECO:0000256" key="1">
    <source>
        <dbReference type="SAM" id="Phobius"/>
    </source>
</evidence>
<feature type="domain" description="PpiC" evidence="2">
    <location>
        <begin position="115"/>
        <end position="241"/>
    </location>
</feature>
<keyword evidence="1" id="KW-0472">Membrane</keyword>
<dbReference type="PANTHER" id="PTHR47245">
    <property type="entry name" value="PEPTIDYLPROLYL ISOMERASE"/>
    <property type="match status" value="1"/>
</dbReference>
<accession>A0A8J6Q8F1</accession>
<keyword evidence="1" id="KW-0812">Transmembrane</keyword>
<dbReference type="InterPro" id="IPR027304">
    <property type="entry name" value="Trigger_fact/SurA_dom_sf"/>
</dbReference>